<feature type="region of interest" description="Disordered" evidence="1">
    <location>
        <begin position="683"/>
        <end position="709"/>
    </location>
</feature>
<feature type="compositionally biased region" description="Basic and acidic residues" evidence="1">
    <location>
        <begin position="683"/>
        <end position="696"/>
    </location>
</feature>
<feature type="region of interest" description="Disordered" evidence="1">
    <location>
        <begin position="1"/>
        <end position="29"/>
    </location>
</feature>
<organism evidence="2 3">
    <name type="scientific">Streptomyces pakalii</name>
    <dbReference type="NCBI Taxonomy" id="3036494"/>
    <lineage>
        <taxon>Bacteria</taxon>
        <taxon>Bacillati</taxon>
        <taxon>Actinomycetota</taxon>
        <taxon>Actinomycetes</taxon>
        <taxon>Kitasatosporales</taxon>
        <taxon>Streptomycetaceae</taxon>
        <taxon>Streptomyces</taxon>
    </lineage>
</organism>
<keyword evidence="3" id="KW-1185">Reference proteome</keyword>
<dbReference type="EMBL" id="JARWAF010000008">
    <property type="protein sequence ID" value="MDJ1642483.1"/>
    <property type="molecule type" value="Genomic_DNA"/>
</dbReference>
<evidence type="ECO:0000313" key="2">
    <source>
        <dbReference type="EMBL" id="MDJ1642483.1"/>
    </source>
</evidence>
<name>A0ABT7DAA0_9ACTN</name>
<evidence type="ECO:0008006" key="4">
    <source>
        <dbReference type="Google" id="ProtNLM"/>
    </source>
</evidence>
<comment type="caution">
    <text evidence="2">The sequence shown here is derived from an EMBL/GenBank/DDBJ whole genome shotgun (WGS) entry which is preliminary data.</text>
</comment>
<sequence length="1420" mass="154231">MSGGDSPDEPQPRRPASLDGQSGGQNNRADAGSTIYAVQNGDQYFVGPDGRLLFAQWERRLLRSPHALSVEPDVEITIDRKAVAEHLSSRVGRSRLGQVVVVRGEPGVGKTALVSRSIGVVRDPALRVLAATARAMAPYAGGLEELIRAAVGQDGSPERLAPAGFLFLDGAEAAQEGLEDLVAEAVEASMAAGLVPVLVSRDDAMDTLRDLLSRAGHREIEEIVIPPLDDGEIAEVLTSAPQLARIADDERSRWLLRRIGLIDLLLRSAGRGIALPRALASEADVYKHVWLAFVLNGGRAVDGVAFEDRGQAMVSLAEGRLTGSRSPSVPGPALASLRSDGILASLDELSATSNEEHRFAHDILRDFATARRLLLDSGFPLLDADGPRWAVRASRIYCQVKLQPGTDVLRDFRTRWNRTYQQFARLAELHGARWEEIPWEAALSAGWCADALAALTGQLTGEPDLLNGLLRCTMLRFSDGSACDPLVAAPVVEWLARHTKIFSQRPDHPGDKVVLAWLRGVSRQEALGADVARWRTVRALVREAMLGEVPEYPSAAFVEALALLGSDRDDAAGDMLMELARKRPLSLMPTVDRAEAGRCLAVTDPALLVKLATAYYLMLPRRRPEFDADRWRRRRTAEHEFLGSAHGSRARWWRGPFFALLQADPALGMRLIGLVVRGTVESHGNRDRDRDRLREENADEGNGPGEHDLNGDFLGTGLRGYSGAEESWSWYGGALSGPQPCMSALMALDRWLELEIVRPGVAPLREAAGLVLTRVGTLAGLGLAHGMLLRHLDSVTDELDDFLAHPEIWALEHGRVVNHTLFGKGSELPGNAWLLQQPVKIAMSLVIEAVHRKDTEAVSRLRTVADRLRGAAPEGIDGLEVKAWADHLDWDRFTLDRQDAHVEVGVLPSPDIHQELDRRRARSGRSSKQYELLNRYALRRTMPHRVSDPVVTDPERLADDLQAARDICAGLGGDERMLDGVYAVAAAAVHAATAGQSLSAEQLRWSVDLLAAAVQDPVDLFHGPGAILPMSGNRLAALALPRLLLPVIAASVPALLGAERTVRVHTAVVRGAAHPLHEVREYTVEGLRPLWAVPCSAGDGECHHIIAWSAVEALVSAAVGEQHGDVSRPRVTARELDRLSGEELVPEPVAIAAPAVLDAARTAHCRSDRAVELRQPLLDAHARAACAWGYESHTERHAALAVSLLRASITEPALLPGVADRLAGSPSALSHLLRGLKIAATYERDLASPLAVSWPYLMESALTQPPPVRSGHHDSHILQHDHEILMGELVPNPVLSMADKDMDGTLREARSRWLHLPCVAEQVEDWTTMAGKGWSAVDNLIGFLKAQPVHEQVDPGLRWVRQLCVNSSGRVDSAGLALADWLRELHPEVTTSARTHFQAVVDALALAQHPAASALQGLDE</sequence>
<dbReference type="SUPFAM" id="SSF52540">
    <property type="entry name" value="P-loop containing nucleoside triphosphate hydrolases"/>
    <property type="match status" value="1"/>
</dbReference>
<reference evidence="2 3" key="1">
    <citation type="submission" date="2023-04" db="EMBL/GenBank/DDBJ databases">
        <title>A novel species of the genus Streptomyces: Streptomyces pakalii sp. nov. isolated from a Mexican soil jungle.</title>
        <authorList>
            <person name="Chavez-Hernandez M.A."/>
            <person name="Ortiz-Alvarez J."/>
            <person name="Villa-Tanaca L."/>
            <person name="Hernandez-Rodriguez C."/>
        </authorList>
    </citation>
    <scope>NUCLEOTIDE SEQUENCE [LARGE SCALE GENOMIC DNA]</scope>
    <source>
        <strain evidence="2 3">ENCB-J15</strain>
    </source>
</reference>
<accession>A0ABT7DAA0</accession>
<dbReference type="RefSeq" id="WP_283896177.1">
    <property type="nucleotide sequence ID" value="NZ_JARWAF010000008.1"/>
</dbReference>
<evidence type="ECO:0000256" key="1">
    <source>
        <dbReference type="SAM" id="MobiDB-lite"/>
    </source>
</evidence>
<dbReference type="Proteomes" id="UP001237194">
    <property type="component" value="Unassembled WGS sequence"/>
</dbReference>
<protein>
    <recommendedName>
        <fullName evidence="4">ATP-binding protein</fullName>
    </recommendedName>
</protein>
<proteinExistence type="predicted"/>
<gene>
    <name evidence="2" type="ORF">P5W92_19025</name>
</gene>
<dbReference type="InterPro" id="IPR027417">
    <property type="entry name" value="P-loop_NTPase"/>
</dbReference>
<evidence type="ECO:0000313" key="3">
    <source>
        <dbReference type="Proteomes" id="UP001237194"/>
    </source>
</evidence>